<gene>
    <name evidence="1" type="ORF">Vadar_012847</name>
</gene>
<accession>A0ACB7XH98</accession>
<name>A0ACB7XH98_9ERIC</name>
<reference evidence="1 2" key="1">
    <citation type="journal article" date="2021" name="Hortic Res">
        <title>High-quality reference genome and annotation aids understanding of berry development for evergreen blueberry (Vaccinium darrowii).</title>
        <authorList>
            <person name="Yu J."/>
            <person name="Hulse-Kemp A.M."/>
            <person name="Babiker E."/>
            <person name="Staton M."/>
        </authorList>
    </citation>
    <scope>NUCLEOTIDE SEQUENCE [LARGE SCALE GENOMIC DNA]</scope>
    <source>
        <strain evidence="2">cv. NJ 8807/NJ 8810</strain>
        <tissue evidence="1">Young leaf</tissue>
    </source>
</reference>
<evidence type="ECO:0000313" key="1">
    <source>
        <dbReference type="EMBL" id="KAH7840116.1"/>
    </source>
</evidence>
<protein>
    <submittedName>
        <fullName evidence="1">Uncharacterized protein</fullName>
    </submittedName>
</protein>
<keyword evidence="2" id="KW-1185">Reference proteome</keyword>
<dbReference type="EMBL" id="CM037160">
    <property type="protein sequence ID" value="KAH7840116.1"/>
    <property type="molecule type" value="Genomic_DNA"/>
</dbReference>
<sequence length="118" mass="12869">MLDQGGKDQSPVDTFTTGLSTSILERKDYEEEMPLLVAIVVLFCTKISQPALVELLQLLYAVSQFASLGFEKSYRAAVVLMTRSYLCKLHSIGSAESKNLPPEATAPKVKVDINASAM</sequence>
<organism evidence="1 2">
    <name type="scientific">Vaccinium darrowii</name>
    <dbReference type="NCBI Taxonomy" id="229202"/>
    <lineage>
        <taxon>Eukaryota</taxon>
        <taxon>Viridiplantae</taxon>
        <taxon>Streptophyta</taxon>
        <taxon>Embryophyta</taxon>
        <taxon>Tracheophyta</taxon>
        <taxon>Spermatophyta</taxon>
        <taxon>Magnoliopsida</taxon>
        <taxon>eudicotyledons</taxon>
        <taxon>Gunneridae</taxon>
        <taxon>Pentapetalae</taxon>
        <taxon>asterids</taxon>
        <taxon>Ericales</taxon>
        <taxon>Ericaceae</taxon>
        <taxon>Vaccinioideae</taxon>
        <taxon>Vaccinieae</taxon>
        <taxon>Vaccinium</taxon>
    </lineage>
</organism>
<comment type="caution">
    <text evidence="1">The sequence shown here is derived from an EMBL/GenBank/DDBJ whole genome shotgun (WGS) entry which is preliminary data.</text>
</comment>
<proteinExistence type="predicted"/>
<dbReference type="Proteomes" id="UP000828048">
    <property type="component" value="Chromosome 10"/>
</dbReference>
<evidence type="ECO:0000313" key="2">
    <source>
        <dbReference type="Proteomes" id="UP000828048"/>
    </source>
</evidence>